<sequence>MNVFRSSFACPFGVAVQTRSIKQQTADLRGTAKSAPNDFPEFASPLIALSSPAGIGTSTAGSTHIQSDEDTAITTGRSIGFAVGKSFHAAVLERISLFVRKAGMMLVAASGKICIEAQGDGIDVTAKKEFISRARTAGSI</sequence>
<proteinExistence type="predicted"/>
<dbReference type="STRING" id="416944.SAMN05421548_10225"/>
<dbReference type="Proteomes" id="UP000198908">
    <property type="component" value="Unassembled WGS sequence"/>
</dbReference>
<feature type="domain" description="DUF2345" evidence="1">
    <location>
        <begin position="36"/>
        <end position="130"/>
    </location>
</feature>
<keyword evidence="3" id="KW-1185">Reference proteome</keyword>
<dbReference type="Pfam" id="PF10106">
    <property type="entry name" value="DUF2345"/>
    <property type="match status" value="1"/>
</dbReference>
<evidence type="ECO:0000313" key="2">
    <source>
        <dbReference type="EMBL" id="SDB90235.1"/>
    </source>
</evidence>
<organism evidence="2 3">
    <name type="scientific">Paraburkholderia lycopersici</name>
    <dbReference type="NCBI Taxonomy" id="416944"/>
    <lineage>
        <taxon>Bacteria</taxon>
        <taxon>Pseudomonadati</taxon>
        <taxon>Pseudomonadota</taxon>
        <taxon>Betaproteobacteria</taxon>
        <taxon>Burkholderiales</taxon>
        <taxon>Burkholderiaceae</taxon>
        <taxon>Paraburkholderia</taxon>
    </lineage>
</organism>
<dbReference type="OrthoDB" id="8590234at2"/>
<dbReference type="InterPro" id="IPR018769">
    <property type="entry name" value="VgrG2_DUF2345"/>
</dbReference>
<accession>A0A1G6H8G3</accession>
<reference evidence="3" key="1">
    <citation type="submission" date="2016-09" db="EMBL/GenBank/DDBJ databases">
        <authorList>
            <person name="Varghese N."/>
            <person name="Submissions S."/>
        </authorList>
    </citation>
    <scope>NUCLEOTIDE SEQUENCE [LARGE SCALE GENOMIC DNA]</scope>
    <source>
        <strain evidence="3">TNe-862</strain>
    </source>
</reference>
<gene>
    <name evidence="2" type="ORF">SAMN05421548_10225</name>
</gene>
<evidence type="ECO:0000259" key="1">
    <source>
        <dbReference type="Pfam" id="PF10106"/>
    </source>
</evidence>
<evidence type="ECO:0000313" key="3">
    <source>
        <dbReference type="Proteomes" id="UP000198908"/>
    </source>
</evidence>
<protein>
    <submittedName>
        <fullName evidence="2">Type VI secretion system secreted protein VgrG</fullName>
    </submittedName>
</protein>
<name>A0A1G6H8G3_9BURK</name>
<dbReference type="AlphaFoldDB" id="A0A1G6H8G3"/>
<dbReference type="EMBL" id="FMYQ01000002">
    <property type="protein sequence ID" value="SDB90235.1"/>
    <property type="molecule type" value="Genomic_DNA"/>
</dbReference>